<feature type="transmembrane region" description="Helical" evidence="5">
    <location>
        <begin position="128"/>
        <end position="145"/>
    </location>
</feature>
<evidence type="ECO:0000313" key="7">
    <source>
        <dbReference type="Proteomes" id="UP000050640"/>
    </source>
</evidence>
<dbReference type="PROSITE" id="PS00154">
    <property type="entry name" value="ATPASE_E1_E2"/>
    <property type="match status" value="1"/>
</dbReference>
<evidence type="ECO:0000256" key="4">
    <source>
        <dbReference type="ARBA" id="ARBA00023136"/>
    </source>
</evidence>
<reference evidence="8" key="1">
    <citation type="submission" date="2017-02" db="UniProtKB">
        <authorList>
            <consortium name="WormBaseParasite"/>
        </authorList>
    </citation>
    <scope>IDENTIFICATION</scope>
</reference>
<proteinExistence type="predicted"/>
<dbReference type="GO" id="GO:0140326">
    <property type="term" value="F:ATPase-coupled intramembrane lipid transporter activity"/>
    <property type="evidence" value="ECO:0007669"/>
    <property type="project" value="TreeGrafter"/>
</dbReference>
<feature type="domain" description="P-type ATPase N-terminal" evidence="6">
    <location>
        <begin position="100"/>
        <end position="156"/>
    </location>
</feature>
<dbReference type="Gene3D" id="2.70.150.10">
    <property type="entry name" value="Calcium-transporting ATPase, cytoplasmic transduction domain A"/>
    <property type="match status" value="1"/>
</dbReference>
<dbReference type="PANTHER" id="PTHR24092">
    <property type="entry name" value="PROBABLE PHOSPHOLIPID-TRANSPORTING ATPASE"/>
    <property type="match status" value="1"/>
</dbReference>
<dbReference type="GO" id="GO:0000166">
    <property type="term" value="F:nucleotide binding"/>
    <property type="evidence" value="ECO:0007669"/>
    <property type="project" value="InterPro"/>
</dbReference>
<evidence type="ECO:0000256" key="5">
    <source>
        <dbReference type="SAM" id="Phobius"/>
    </source>
</evidence>
<dbReference type="SUPFAM" id="SSF81665">
    <property type="entry name" value="Calcium ATPase, transmembrane domain M"/>
    <property type="match status" value="1"/>
</dbReference>
<dbReference type="InterPro" id="IPR018303">
    <property type="entry name" value="ATPase_P-typ_P_site"/>
</dbReference>
<feature type="transmembrane region" description="Helical" evidence="5">
    <location>
        <begin position="151"/>
        <end position="169"/>
    </location>
</feature>
<dbReference type="InterPro" id="IPR032631">
    <property type="entry name" value="P-type_ATPase_N"/>
</dbReference>
<dbReference type="PANTHER" id="PTHR24092:SF215">
    <property type="entry name" value="PHOSPHOLIPID-TRANSPORTING ATPASE"/>
    <property type="match status" value="1"/>
</dbReference>
<dbReference type="STRING" id="1147741.A0A0R3S4T8"/>
<dbReference type="SUPFAM" id="SSF81660">
    <property type="entry name" value="Metal cation-transporting ATPase, ATP-binding domain N"/>
    <property type="match status" value="1"/>
</dbReference>
<dbReference type="Gene3D" id="3.40.1110.10">
    <property type="entry name" value="Calcium-transporting ATPase, cytoplasmic domain N"/>
    <property type="match status" value="1"/>
</dbReference>
<dbReference type="SUPFAM" id="SSF81653">
    <property type="entry name" value="Calcium ATPase, transduction domain A"/>
    <property type="match status" value="1"/>
</dbReference>
<evidence type="ECO:0000313" key="8">
    <source>
        <dbReference type="WBParaSite" id="EEL_0000980701-mRNA-1"/>
    </source>
</evidence>
<dbReference type="Pfam" id="PF13246">
    <property type="entry name" value="Cation_ATPase"/>
    <property type="match status" value="1"/>
</dbReference>
<dbReference type="FunFam" id="2.70.150.10:FF:000054">
    <property type="entry name" value="Phospholipid-transporting ATPase"/>
    <property type="match status" value="1"/>
</dbReference>
<keyword evidence="2 5" id="KW-0812">Transmembrane</keyword>
<dbReference type="Gene3D" id="3.40.50.1000">
    <property type="entry name" value="HAD superfamily/HAD-like"/>
    <property type="match status" value="1"/>
</dbReference>
<evidence type="ECO:0000256" key="3">
    <source>
        <dbReference type="ARBA" id="ARBA00022989"/>
    </source>
</evidence>
<feature type="transmembrane region" description="Helical" evidence="5">
    <location>
        <begin position="354"/>
        <end position="376"/>
    </location>
</feature>
<dbReference type="Pfam" id="PF16209">
    <property type="entry name" value="PhoLip_ATPase_N"/>
    <property type="match status" value="1"/>
</dbReference>
<dbReference type="InterPro" id="IPR036412">
    <property type="entry name" value="HAD-like_sf"/>
</dbReference>
<dbReference type="InterPro" id="IPR023214">
    <property type="entry name" value="HAD_sf"/>
</dbReference>
<comment type="subcellular location">
    <subcellularLocation>
        <location evidence="1">Membrane</location>
    </subcellularLocation>
</comment>
<dbReference type="AlphaFoldDB" id="A0A0R3S4T8"/>
<dbReference type="WBParaSite" id="EEL_0000980701-mRNA-1">
    <property type="protein sequence ID" value="EEL_0000980701-mRNA-1"/>
    <property type="gene ID" value="EEL_0000980701"/>
</dbReference>
<dbReference type="InterPro" id="IPR023298">
    <property type="entry name" value="ATPase_P-typ_TM_dom_sf"/>
</dbReference>
<keyword evidence="7" id="KW-1185">Reference proteome</keyword>
<organism evidence="7 8">
    <name type="scientific">Elaeophora elaphi</name>
    <dbReference type="NCBI Taxonomy" id="1147741"/>
    <lineage>
        <taxon>Eukaryota</taxon>
        <taxon>Metazoa</taxon>
        <taxon>Ecdysozoa</taxon>
        <taxon>Nematoda</taxon>
        <taxon>Chromadorea</taxon>
        <taxon>Rhabditida</taxon>
        <taxon>Spirurina</taxon>
        <taxon>Spiruromorpha</taxon>
        <taxon>Filarioidea</taxon>
        <taxon>Onchocercidae</taxon>
        <taxon>Elaeophora</taxon>
    </lineage>
</organism>
<keyword evidence="3 5" id="KW-1133">Transmembrane helix</keyword>
<feature type="transmembrane region" description="Helical" evidence="5">
    <location>
        <begin position="418"/>
        <end position="436"/>
    </location>
</feature>
<keyword evidence="4 5" id="KW-0472">Membrane</keyword>
<evidence type="ECO:0000256" key="2">
    <source>
        <dbReference type="ARBA" id="ARBA00022692"/>
    </source>
</evidence>
<sequence length="927" mass="106938">MKNLDTPNHRISTRQHPPIILLHEMTDYVTSERHRSRQRHSSIFVPQQPSILKKVASLISETLQTILLHYGSQHVTPNTERIVEPNYQINRSIHRYELHNYQKCSNNKITTTKYSLITFIPKNLWEQFYRIANLYFIMIAAMNWIPTLEAFNSYVSMIPVAVVFGLTALKDAYGDYRRRKLDKRMNRAICHMHWEQVIVGDFIHVSLNEIIPADILLIRSSDPDGVCFVNTSNLDGETNLKQRIVPLSLLRHSGVRLPLTLKEECLYRPTDFHAKISFEKPNNRINQMKGHIIYEDEMVEDIRSENMILRGCQLRNTSFVEGIVLYAGNESKIMMSSSHPSYKRSSLEITTNHFIVYCIAILIGMCLFTGIASMLWLSSYSPHTNEVIFVIMITSSVIIDGIINFVSSILIYQILIPLSLYLSVEFIKLFQVYFITQDINMYDQAQDRATKYQSLNIPEELGRIQYIMSDKTGTLTENLMIFRRCTINGMDYECEIKQCDRFNLQVDNVIVNNELKKRVDAMNWQTDRILTDFFITMAICNTVVVNMKREIKSRVRSRMKLRVDGIEEGFIENNAFNANNATKFPDNDMRKKQNNSIECDNLLNYKKRTNRQQVDEMIANALYEAESPDELALVCAARAYGVTLVKRSRYHITVILPRKNGQTFHILQGADSEILSSLASCQREQSMVVKLSQELLKKYSLQGLRTLCLAKRHLTINEYEEWLAKHMQIEKKVNSLTYEKELQQSLASIESNLEFLGVTAIEDRLQIVFRLGWSRRYNTRSCGLFPTTAATYFMHTEDDVQRVHGEISLQYKLNYCIVLSAKVIPLLYKQNNKLVHILQRSLSVLYYRMTPSNKAEIVRIAKKVLDGKVLAIGDGANDVPMIQCADVGIGVYGQEGMQAAMAADFAVARFKFLLPYCWFMDTGAMID</sequence>
<dbReference type="InterPro" id="IPR008250">
    <property type="entry name" value="ATPase_P-typ_transduc_dom_A_sf"/>
</dbReference>
<name>A0A0R3S4T8_9BILA</name>
<protein>
    <submittedName>
        <fullName evidence="8">PhoLip_ATPase_N domain-containing protein</fullName>
    </submittedName>
</protein>
<dbReference type="SUPFAM" id="SSF56784">
    <property type="entry name" value="HAD-like"/>
    <property type="match status" value="1"/>
</dbReference>
<evidence type="ECO:0000259" key="6">
    <source>
        <dbReference type="Pfam" id="PF16209"/>
    </source>
</evidence>
<dbReference type="GO" id="GO:0045332">
    <property type="term" value="P:phospholipid translocation"/>
    <property type="evidence" value="ECO:0007669"/>
    <property type="project" value="TreeGrafter"/>
</dbReference>
<dbReference type="InterPro" id="IPR023299">
    <property type="entry name" value="ATPase_P-typ_cyto_dom_N"/>
</dbReference>
<accession>A0A0R3S4T8</accession>
<dbReference type="GO" id="GO:0005886">
    <property type="term" value="C:plasma membrane"/>
    <property type="evidence" value="ECO:0007669"/>
    <property type="project" value="TreeGrafter"/>
</dbReference>
<dbReference type="Proteomes" id="UP000050640">
    <property type="component" value="Unplaced"/>
</dbReference>
<feature type="transmembrane region" description="Helical" evidence="5">
    <location>
        <begin position="388"/>
        <end position="411"/>
    </location>
</feature>
<evidence type="ECO:0000256" key="1">
    <source>
        <dbReference type="ARBA" id="ARBA00004370"/>
    </source>
</evidence>
<dbReference type="PRINTS" id="PR00119">
    <property type="entry name" value="CATATPASE"/>
</dbReference>